<evidence type="ECO:0000313" key="1">
    <source>
        <dbReference type="EMBL" id="QYA34155.1"/>
    </source>
</evidence>
<dbReference type="AlphaFoldDB" id="A0AAT9P8W0"/>
<protein>
    <submittedName>
        <fullName evidence="1">Uncharacterized protein</fullName>
    </submittedName>
</protein>
<name>A0AAT9P8W0_9STAP</name>
<dbReference type="EMBL" id="CP079957">
    <property type="protein sequence ID" value="QYA34155.1"/>
    <property type="molecule type" value="Genomic_DNA"/>
</dbReference>
<proteinExistence type="predicted"/>
<gene>
    <name evidence="1" type="ORF">KYI10_12020</name>
</gene>
<organism evidence="1">
    <name type="scientific">Macrococcus psychrotolerans</name>
    <dbReference type="NCBI Taxonomy" id="3039389"/>
    <lineage>
        <taxon>Bacteria</taxon>
        <taxon>Bacillati</taxon>
        <taxon>Bacillota</taxon>
        <taxon>Bacilli</taxon>
        <taxon>Bacillales</taxon>
        <taxon>Staphylococcaceae</taxon>
        <taxon>Macrococcus</taxon>
    </lineage>
</organism>
<accession>A0AAT9P8W0</accession>
<reference evidence="1" key="1">
    <citation type="submission" date="2021-07" db="EMBL/GenBank/DDBJ databases">
        <title>Prevalence and characterization of methicillin-resistant Macrococcus spp. in food producing animals and meat in Switzerland in 2019.</title>
        <authorList>
            <person name="Keller J.E."/>
            <person name="Schwendener S."/>
            <person name="Neuenschwander J."/>
            <person name="Overesch G."/>
            <person name="Perreten V."/>
        </authorList>
    </citation>
    <scope>NUCLEOTIDE SEQUENCE</scope>
    <source>
        <strain evidence="1">19Msa1099</strain>
        <plasmid evidence="1">p19Msa1099-1</plasmid>
    </source>
</reference>
<keyword evidence="1" id="KW-0614">Plasmid</keyword>
<geneLocation type="plasmid" evidence="1">
    <name>p19Msa1099-1</name>
</geneLocation>
<sequence>MQNNDISEDILKEIKNKFKYFNKVYYSELPLTFSVTTSYIVVLNDIAVLENEIPGINEEIKEHIKVYMVDHVNNGGFLRQKDRDIICTDYDIDLSCGTKCKATDNTYRFIRGLTKIPDSELLFNLFTNKIIVYDMLNDKILNAQSNNDYRLSYA</sequence>